<name>A0A7J5DZ20_NOCSI</name>
<dbReference type="GO" id="GO:0019380">
    <property type="term" value="P:3-phenylpropionate catabolic process"/>
    <property type="evidence" value="ECO:0007669"/>
    <property type="project" value="TreeGrafter"/>
</dbReference>
<gene>
    <name evidence="3" type="ORF">F9L07_02985</name>
</gene>
<organism evidence="3 4">
    <name type="scientific">Nocardioides simplex</name>
    <name type="common">Arthrobacter simplex</name>
    <dbReference type="NCBI Taxonomy" id="2045"/>
    <lineage>
        <taxon>Bacteria</taxon>
        <taxon>Bacillati</taxon>
        <taxon>Actinomycetota</taxon>
        <taxon>Actinomycetes</taxon>
        <taxon>Propionibacteriales</taxon>
        <taxon>Nocardioidaceae</taxon>
        <taxon>Pimelobacter</taxon>
    </lineage>
</organism>
<dbReference type="AlphaFoldDB" id="A0A7J5DZ20"/>
<evidence type="ECO:0000313" key="3">
    <source>
        <dbReference type="EMBL" id="KAB2810924.1"/>
    </source>
</evidence>
<dbReference type="NCBIfam" id="NF007479">
    <property type="entry name" value="PRK10069.1"/>
    <property type="match status" value="1"/>
</dbReference>
<dbReference type="RefSeq" id="WP_151578481.1">
    <property type="nucleotide sequence ID" value="NZ_WBVM01000001.1"/>
</dbReference>
<keyword evidence="2 3" id="KW-0560">Oxidoreductase</keyword>
<dbReference type="Proteomes" id="UP000449906">
    <property type="component" value="Unassembled WGS sequence"/>
</dbReference>
<dbReference type="InterPro" id="IPR000391">
    <property type="entry name" value="Rng_hydr_dOase-bsu"/>
</dbReference>
<proteinExistence type="inferred from homology"/>
<evidence type="ECO:0000256" key="1">
    <source>
        <dbReference type="ARBA" id="ARBA00009570"/>
    </source>
</evidence>
<protein>
    <submittedName>
        <fullName evidence="3">3-phenylpropionate/cinnamic acid dioxygenase subunit beta</fullName>
        <ecNumber evidence="3">1.14.12.19</ecNumber>
    </submittedName>
</protein>
<dbReference type="SUPFAM" id="SSF54427">
    <property type="entry name" value="NTF2-like"/>
    <property type="match status" value="1"/>
</dbReference>
<dbReference type="PANTHER" id="PTHR41534">
    <property type="entry name" value="BLR3401 PROTEIN"/>
    <property type="match status" value="1"/>
</dbReference>
<dbReference type="Pfam" id="PF00866">
    <property type="entry name" value="Ring_hydroxyl_B"/>
    <property type="match status" value="1"/>
</dbReference>
<dbReference type="PANTHER" id="PTHR41534:SF2">
    <property type="entry name" value="3-PHENYLPROPIONATE_CINNAMIC ACID DIOXYGENASE SUBUNIT BETA"/>
    <property type="match status" value="1"/>
</dbReference>
<comment type="similarity">
    <text evidence="1">Belongs to the bacterial ring-hydroxylating dioxygenase beta subunit family.</text>
</comment>
<dbReference type="EC" id="1.14.12.19" evidence="3"/>
<evidence type="ECO:0000256" key="2">
    <source>
        <dbReference type="ARBA" id="ARBA00023002"/>
    </source>
</evidence>
<reference evidence="3 4" key="1">
    <citation type="submission" date="2019-09" db="EMBL/GenBank/DDBJ databases">
        <title>Pimelobacter sp. isolated from Paulinella.</title>
        <authorList>
            <person name="Jeong S.E."/>
        </authorList>
    </citation>
    <scope>NUCLEOTIDE SEQUENCE [LARGE SCALE GENOMIC DNA]</scope>
    <source>
        <strain evidence="3 4">Pch-N</strain>
    </source>
</reference>
<dbReference type="CDD" id="cd00667">
    <property type="entry name" value="ring_hydroxylating_dioxygenases_beta"/>
    <property type="match status" value="1"/>
</dbReference>
<dbReference type="InterPro" id="IPR032710">
    <property type="entry name" value="NTF2-like_dom_sf"/>
</dbReference>
<comment type="caution">
    <text evidence="3">The sequence shown here is derived from an EMBL/GenBank/DDBJ whole genome shotgun (WGS) entry which is preliminary data.</text>
</comment>
<dbReference type="Gene3D" id="3.10.450.50">
    <property type="match status" value="1"/>
</dbReference>
<dbReference type="EMBL" id="WBVM01000001">
    <property type="protein sequence ID" value="KAB2810924.1"/>
    <property type="molecule type" value="Genomic_DNA"/>
</dbReference>
<sequence length="173" mass="19814">MTITAEPGAALHHEVTQFLALEARLLDEERYVEWLDLLAPDVHYWVPGIENRARRDLGGPLPADHMAYFDDDLDDLRTRVHRFTAPTAWAEDPPTRHLHVISNIEVLPTEGSDDLTVHSVFANYRGQGESDAATLYGRREDRLRRTSEGLRIVKRLVLLRHNVLPAKNINTFF</sequence>
<dbReference type="GO" id="GO:0008695">
    <property type="term" value="F:3-phenylpropionate dioxygenase activity"/>
    <property type="evidence" value="ECO:0007669"/>
    <property type="project" value="UniProtKB-EC"/>
</dbReference>
<keyword evidence="3" id="KW-0223">Dioxygenase</keyword>
<accession>A0A7J5DZ20</accession>
<evidence type="ECO:0000313" key="4">
    <source>
        <dbReference type="Proteomes" id="UP000449906"/>
    </source>
</evidence>